<protein>
    <submittedName>
        <fullName evidence="3">TlpA family protein disulfide reductase</fullName>
    </submittedName>
</protein>
<gene>
    <name evidence="3" type="ORF">IED13_03260</name>
</gene>
<dbReference type="PROSITE" id="PS51352">
    <property type="entry name" value="THIOREDOXIN_2"/>
    <property type="match status" value="1"/>
</dbReference>
<dbReference type="Pfam" id="PF00578">
    <property type="entry name" value="AhpC-TSA"/>
    <property type="match status" value="1"/>
</dbReference>
<dbReference type="GO" id="GO:0016209">
    <property type="term" value="F:antioxidant activity"/>
    <property type="evidence" value="ECO:0007669"/>
    <property type="project" value="InterPro"/>
</dbReference>
<dbReference type="PANTHER" id="PTHR42852">
    <property type="entry name" value="THIOL:DISULFIDE INTERCHANGE PROTEIN DSBE"/>
    <property type="match status" value="1"/>
</dbReference>
<feature type="region of interest" description="Disordered" evidence="1">
    <location>
        <begin position="180"/>
        <end position="216"/>
    </location>
</feature>
<name>A0A927HWT6_9HYPH</name>
<dbReference type="Gene3D" id="3.40.30.10">
    <property type="entry name" value="Glutaredoxin"/>
    <property type="match status" value="1"/>
</dbReference>
<dbReference type="InterPro" id="IPR050553">
    <property type="entry name" value="Thioredoxin_ResA/DsbE_sf"/>
</dbReference>
<evidence type="ECO:0000313" key="3">
    <source>
        <dbReference type="EMBL" id="MBD3844705.1"/>
    </source>
</evidence>
<dbReference type="CDD" id="cd02966">
    <property type="entry name" value="TlpA_like_family"/>
    <property type="match status" value="1"/>
</dbReference>
<reference evidence="3" key="1">
    <citation type="submission" date="2020-09" db="EMBL/GenBank/DDBJ databases">
        <title>Bosea spartocytisi sp. nov. a root nodule endophyte of Spartocytisus supranubius in the high mountain ecosystem fo the Teide National Park (Canary Islands, Spain).</title>
        <authorList>
            <person name="Pulido-Suarez L."/>
            <person name="Peix A."/>
            <person name="Igual J.M."/>
            <person name="Socas-Perez N."/>
            <person name="Velazquez E."/>
            <person name="Flores-Felix J.D."/>
            <person name="Leon-Barrios M."/>
        </authorList>
    </citation>
    <scope>NUCLEOTIDE SEQUENCE</scope>
    <source>
        <strain evidence="3">SSUT16</strain>
    </source>
</reference>
<proteinExistence type="predicted"/>
<dbReference type="EMBL" id="JACXWY010000002">
    <property type="protein sequence ID" value="MBD3844705.1"/>
    <property type="molecule type" value="Genomic_DNA"/>
</dbReference>
<dbReference type="InterPro" id="IPR036249">
    <property type="entry name" value="Thioredoxin-like_sf"/>
</dbReference>
<sequence>MVAPEFRGASGSVRGPKRRLRALAVGLVLALLPGAGKAGDLQPWSSPAPPELALTRLDAAALDLADMRGEPVIVHFFATWCGPCIEEMASLNALAQRRDPAVAILAVNVGEVPARLRSFFKARPVDFPVLLDEDRAAMKRWQVLGLPTSFVLDGQLRPAFKTEEPLDWTSPAVLRALAAVAKPGGENPSEERPEEERPKQDLSRTIADKNEGGAIR</sequence>
<accession>A0A927HWT6</accession>
<evidence type="ECO:0000256" key="1">
    <source>
        <dbReference type="SAM" id="MobiDB-lite"/>
    </source>
</evidence>
<evidence type="ECO:0000259" key="2">
    <source>
        <dbReference type="PROSITE" id="PS51352"/>
    </source>
</evidence>
<evidence type="ECO:0000313" key="4">
    <source>
        <dbReference type="Proteomes" id="UP000619295"/>
    </source>
</evidence>
<keyword evidence="4" id="KW-1185">Reference proteome</keyword>
<dbReference type="Proteomes" id="UP000619295">
    <property type="component" value="Unassembled WGS sequence"/>
</dbReference>
<organism evidence="3 4">
    <name type="scientific">Bosea spartocytisi</name>
    <dbReference type="NCBI Taxonomy" id="2773451"/>
    <lineage>
        <taxon>Bacteria</taxon>
        <taxon>Pseudomonadati</taxon>
        <taxon>Pseudomonadota</taxon>
        <taxon>Alphaproteobacteria</taxon>
        <taxon>Hyphomicrobiales</taxon>
        <taxon>Boseaceae</taxon>
        <taxon>Bosea</taxon>
    </lineage>
</organism>
<dbReference type="AlphaFoldDB" id="A0A927HWT6"/>
<dbReference type="PANTHER" id="PTHR42852:SF17">
    <property type="entry name" value="THIOREDOXIN-LIKE PROTEIN HI_1115"/>
    <property type="match status" value="1"/>
</dbReference>
<dbReference type="InterPro" id="IPR013766">
    <property type="entry name" value="Thioredoxin_domain"/>
</dbReference>
<feature type="compositionally biased region" description="Basic and acidic residues" evidence="1">
    <location>
        <begin position="189"/>
        <end position="216"/>
    </location>
</feature>
<feature type="domain" description="Thioredoxin" evidence="2">
    <location>
        <begin position="42"/>
        <end position="182"/>
    </location>
</feature>
<comment type="caution">
    <text evidence="3">The sequence shown here is derived from an EMBL/GenBank/DDBJ whole genome shotgun (WGS) entry which is preliminary data.</text>
</comment>
<dbReference type="GO" id="GO:0016491">
    <property type="term" value="F:oxidoreductase activity"/>
    <property type="evidence" value="ECO:0007669"/>
    <property type="project" value="InterPro"/>
</dbReference>
<dbReference type="SUPFAM" id="SSF52833">
    <property type="entry name" value="Thioredoxin-like"/>
    <property type="match status" value="1"/>
</dbReference>
<dbReference type="InterPro" id="IPR000866">
    <property type="entry name" value="AhpC/TSA"/>
</dbReference>